<keyword evidence="3" id="KW-1185">Reference proteome</keyword>
<dbReference type="EMBL" id="FUYA01000006">
    <property type="protein sequence ID" value="SKA74907.1"/>
    <property type="molecule type" value="Genomic_DNA"/>
</dbReference>
<feature type="transmembrane region" description="Helical" evidence="1">
    <location>
        <begin position="69"/>
        <end position="86"/>
    </location>
</feature>
<gene>
    <name evidence="2" type="ORF">SAMN02745702_02064</name>
</gene>
<name>A0A1T4WCJ2_9BACT</name>
<feature type="transmembrane region" description="Helical" evidence="1">
    <location>
        <begin position="44"/>
        <end position="63"/>
    </location>
</feature>
<feature type="transmembrane region" description="Helical" evidence="1">
    <location>
        <begin position="12"/>
        <end position="32"/>
    </location>
</feature>
<dbReference type="InterPro" id="IPR017581">
    <property type="entry name" value="AtpR-like"/>
</dbReference>
<accession>A0A1T4WCJ2</accession>
<dbReference type="AlphaFoldDB" id="A0A1T4WCJ2"/>
<organism evidence="2 3">
    <name type="scientific">Desulfobaculum bizertense DSM 18034</name>
    <dbReference type="NCBI Taxonomy" id="1121442"/>
    <lineage>
        <taxon>Bacteria</taxon>
        <taxon>Pseudomonadati</taxon>
        <taxon>Thermodesulfobacteriota</taxon>
        <taxon>Desulfovibrionia</taxon>
        <taxon>Desulfovibrionales</taxon>
        <taxon>Desulfovibrionaceae</taxon>
        <taxon>Desulfobaculum</taxon>
    </lineage>
</organism>
<dbReference type="STRING" id="1121442.SAMN02745702_02064"/>
<protein>
    <submittedName>
        <fullName evidence="2">F1/F0 ATPase, subunit 2</fullName>
    </submittedName>
</protein>
<evidence type="ECO:0000313" key="3">
    <source>
        <dbReference type="Proteomes" id="UP000189733"/>
    </source>
</evidence>
<proteinExistence type="predicted"/>
<keyword evidence="1" id="KW-0812">Transmembrane</keyword>
<dbReference type="Pfam" id="PF12966">
    <property type="entry name" value="AtpR"/>
    <property type="match status" value="1"/>
</dbReference>
<keyword evidence="1" id="KW-1133">Transmembrane helix</keyword>
<sequence>MQQGLDLNTLFVATMWGAFLGVLYFGGLWMSLRTTPGRSHPRRSYFLQYLLRLAVALAGFWLAMQHGPAALVCSVIGFIAMRVLMVRHLGLRPGERGGQHGHQS</sequence>
<dbReference type="Proteomes" id="UP000189733">
    <property type="component" value="Unassembled WGS sequence"/>
</dbReference>
<dbReference type="OrthoDB" id="467414at2"/>
<dbReference type="RefSeq" id="WP_078685344.1">
    <property type="nucleotide sequence ID" value="NZ_FUYA01000006.1"/>
</dbReference>
<keyword evidence="1" id="KW-0472">Membrane</keyword>
<evidence type="ECO:0000256" key="1">
    <source>
        <dbReference type="SAM" id="Phobius"/>
    </source>
</evidence>
<evidence type="ECO:0000313" key="2">
    <source>
        <dbReference type="EMBL" id="SKA74907.1"/>
    </source>
</evidence>
<reference evidence="2 3" key="1">
    <citation type="submission" date="2017-02" db="EMBL/GenBank/DDBJ databases">
        <authorList>
            <person name="Peterson S.W."/>
        </authorList>
    </citation>
    <scope>NUCLEOTIDE SEQUENCE [LARGE SCALE GENOMIC DNA]</scope>
    <source>
        <strain evidence="2 3">DSM 18034</strain>
    </source>
</reference>